<dbReference type="AlphaFoldDB" id="A0AAD8GUY3"/>
<gene>
    <name evidence="1" type="ORF">POM88_048254</name>
</gene>
<sequence>MVSFFMKKSCVRQGAVYLAYRREAQPLGLTARTFLDSNVILDGKPLEKIIYFDADVDVDLDCNTKAKKFNFVSCRGLLVEGYLSERLPSQQPNIEYINPTTNCTLDLPNPQKGSNDPCPNGDLSWRALNIPDFDVANRLQKYDCSRVLEEGILFMPALVRVVSSNPIIVCVDLLQQACTTLNVPESLSFKNREITRQKWADPIQISLPSLDGYPRLRKRIPRIYQGDEEDFLVYTDKLPPKYIAGTHVCKIGSEVLSDVPAPPPIRVPATFVSVARILELGPALGSRIQIEANHIMPRTRVPNGGADDFDI</sequence>
<keyword evidence="2" id="KW-1185">Reference proteome</keyword>
<name>A0AAD8GUY3_9APIA</name>
<proteinExistence type="predicted"/>
<protein>
    <submittedName>
        <fullName evidence="1">Uncharacterized protein</fullName>
    </submittedName>
</protein>
<evidence type="ECO:0000313" key="1">
    <source>
        <dbReference type="EMBL" id="KAK1354998.1"/>
    </source>
</evidence>
<reference evidence="1" key="2">
    <citation type="submission" date="2023-05" db="EMBL/GenBank/DDBJ databases">
        <authorList>
            <person name="Schelkunov M.I."/>
        </authorList>
    </citation>
    <scope>NUCLEOTIDE SEQUENCE</scope>
    <source>
        <strain evidence="1">Hsosn_3</strain>
        <tissue evidence="1">Leaf</tissue>
    </source>
</reference>
<dbReference type="Proteomes" id="UP001237642">
    <property type="component" value="Unassembled WGS sequence"/>
</dbReference>
<reference evidence="1" key="1">
    <citation type="submission" date="2023-02" db="EMBL/GenBank/DDBJ databases">
        <title>Genome of toxic invasive species Heracleum sosnowskyi carries increased number of genes despite the absence of recent whole-genome duplications.</title>
        <authorList>
            <person name="Schelkunov M."/>
            <person name="Shtratnikova V."/>
            <person name="Makarenko M."/>
            <person name="Klepikova A."/>
            <person name="Omelchenko D."/>
            <person name="Novikova G."/>
            <person name="Obukhova E."/>
            <person name="Bogdanov V."/>
            <person name="Penin A."/>
            <person name="Logacheva M."/>
        </authorList>
    </citation>
    <scope>NUCLEOTIDE SEQUENCE</scope>
    <source>
        <strain evidence="1">Hsosn_3</strain>
        <tissue evidence="1">Leaf</tissue>
    </source>
</reference>
<evidence type="ECO:0000313" key="2">
    <source>
        <dbReference type="Proteomes" id="UP001237642"/>
    </source>
</evidence>
<comment type="caution">
    <text evidence="1">The sequence shown here is derived from an EMBL/GenBank/DDBJ whole genome shotgun (WGS) entry which is preliminary data.</text>
</comment>
<organism evidence="1 2">
    <name type="scientific">Heracleum sosnowskyi</name>
    <dbReference type="NCBI Taxonomy" id="360622"/>
    <lineage>
        <taxon>Eukaryota</taxon>
        <taxon>Viridiplantae</taxon>
        <taxon>Streptophyta</taxon>
        <taxon>Embryophyta</taxon>
        <taxon>Tracheophyta</taxon>
        <taxon>Spermatophyta</taxon>
        <taxon>Magnoliopsida</taxon>
        <taxon>eudicotyledons</taxon>
        <taxon>Gunneridae</taxon>
        <taxon>Pentapetalae</taxon>
        <taxon>asterids</taxon>
        <taxon>campanulids</taxon>
        <taxon>Apiales</taxon>
        <taxon>Apiaceae</taxon>
        <taxon>Apioideae</taxon>
        <taxon>apioid superclade</taxon>
        <taxon>Tordylieae</taxon>
        <taxon>Tordyliinae</taxon>
        <taxon>Heracleum</taxon>
    </lineage>
</organism>
<dbReference type="EMBL" id="JAUIZM010000011">
    <property type="protein sequence ID" value="KAK1354998.1"/>
    <property type="molecule type" value="Genomic_DNA"/>
</dbReference>
<accession>A0AAD8GUY3</accession>